<keyword evidence="2" id="KW-0813">Transport</keyword>
<feature type="transmembrane region" description="Helical" evidence="8">
    <location>
        <begin position="167"/>
        <end position="189"/>
    </location>
</feature>
<dbReference type="EMBL" id="VORB01000003">
    <property type="protein sequence ID" value="TXC81654.1"/>
    <property type="molecule type" value="Genomic_DNA"/>
</dbReference>
<feature type="transmembrane region" description="Helical" evidence="8">
    <location>
        <begin position="304"/>
        <end position="331"/>
    </location>
</feature>
<name>A0A5C6VA64_9FLAO</name>
<dbReference type="SUPFAM" id="SSF161098">
    <property type="entry name" value="MetI-like"/>
    <property type="match status" value="2"/>
</dbReference>
<evidence type="ECO:0000256" key="2">
    <source>
        <dbReference type="ARBA" id="ARBA00022448"/>
    </source>
</evidence>
<sequence length="519" mass="57824">MLGNPTFRIKKLIAIIAGGILVIPLAFLVYRGILGWSFLGEINSSIYLATTKLVVLTLFLACLLAVVNGVFLFYFQGKHKQLLFLLLLLPLAFPTYIMAFNYAVIWEFLSYLFGVSRSGIKSIYGLSLVCSLCLYPYILLPFHMFLQKRGKAWFAQAEVMGVSQGKLWISVVLPCSAGAILLGASLVGYELLNDYGAAKYYGVNTLTTQIFKSWFGRNQLNEAMGIALLLLVIILALRYVVSVFKTEEGKTSKTQVLYTPKLRVAVSIFLSFFFWFTLLAALLLPVFAMGYGLYFDWNLQDWSILFSAGLNSVVVALLNALFTVLIVAIIAEMEVFSSSKYLKANHKILASGYAIPGAVIAVAVIGFGTGVFKLIAEVDFELAKWLNQSLILLLLALVFKLYAVAVPSVQVGWETFGKSQVAAIKVFQRFSSINLFGRVVQPQMLKFYAGAALFVFIDTLKELPITLLLRPFNFETLAVKAYNLVEDEFLYRAAPYSLIICLFCALGIYLFNRINRTLD</sequence>
<evidence type="ECO:0000313" key="11">
    <source>
        <dbReference type="Proteomes" id="UP000321168"/>
    </source>
</evidence>
<dbReference type="PROSITE" id="PS50928">
    <property type="entry name" value="ABC_TM1"/>
    <property type="match status" value="1"/>
</dbReference>
<comment type="subcellular location">
    <subcellularLocation>
        <location evidence="1">Cell inner membrane</location>
        <topology evidence="1">Multi-pass membrane protein</topology>
    </subcellularLocation>
</comment>
<protein>
    <submittedName>
        <fullName evidence="10">Iron ABC transporter permease</fullName>
    </submittedName>
</protein>
<evidence type="ECO:0000313" key="10">
    <source>
        <dbReference type="EMBL" id="TXC81654.1"/>
    </source>
</evidence>
<keyword evidence="3" id="KW-1003">Cell membrane</keyword>
<dbReference type="InterPro" id="IPR035906">
    <property type="entry name" value="MetI-like_sf"/>
</dbReference>
<dbReference type="GO" id="GO:0055085">
    <property type="term" value="P:transmembrane transport"/>
    <property type="evidence" value="ECO:0007669"/>
    <property type="project" value="InterPro"/>
</dbReference>
<dbReference type="GO" id="GO:0005886">
    <property type="term" value="C:plasma membrane"/>
    <property type="evidence" value="ECO:0007669"/>
    <property type="project" value="UniProtKB-SubCell"/>
</dbReference>
<dbReference type="RefSeq" id="WP_147013570.1">
    <property type="nucleotide sequence ID" value="NZ_VORB01000003.1"/>
</dbReference>
<keyword evidence="6 8" id="KW-1133">Transmembrane helix</keyword>
<feature type="transmembrane region" description="Helical" evidence="8">
    <location>
        <begin position="223"/>
        <end position="241"/>
    </location>
</feature>
<feature type="transmembrane region" description="Helical" evidence="8">
    <location>
        <begin position="53"/>
        <end position="75"/>
    </location>
</feature>
<evidence type="ECO:0000256" key="5">
    <source>
        <dbReference type="ARBA" id="ARBA00022692"/>
    </source>
</evidence>
<accession>A0A5C6VA64</accession>
<feature type="transmembrane region" description="Helical" evidence="8">
    <location>
        <begin position="388"/>
        <end position="409"/>
    </location>
</feature>
<evidence type="ECO:0000256" key="4">
    <source>
        <dbReference type="ARBA" id="ARBA00022519"/>
    </source>
</evidence>
<feature type="transmembrane region" description="Helical" evidence="8">
    <location>
        <begin position="123"/>
        <end position="146"/>
    </location>
</feature>
<dbReference type="PANTHER" id="PTHR43357">
    <property type="entry name" value="INNER MEMBRANE ABC TRANSPORTER PERMEASE PROTEIN YDCV"/>
    <property type="match status" value="1"/>
</dbReference>
<dbReference type="InterPro" id="IPR000515">
    <property type="entry name" value="MetI-like"/>
</dbReference>
<evidence type="ECO:0000256" key="3">
    <source>
        <dbReference type="ARBA" id="ARBA00022475"/>
    </source>
</evidence>
<feature type="transmembrane region" description="Helical" evidence="8">
    <location>
        <begin position="262"/>
        <end position="284"/>
    </location>
</feature>
<gene>
    <name evidence="10" type="ORF">FRX97_03820</name>
</gene>
<feature type="transmembrane region" description="Helical" evidence="8">
    <location>
        <begin position="489"/>
        <end position="511"/>
    </location>
</feature>
<evidence type="ECO:0000256" key="1">
    <source>
        <dbReference type="ARBA" id="ARBA00004429"/>
    </source>
</evidence>
<dbReference type="AlphaFoldDB" id="A0A5C6VA64"/>
<keyword evidence="11" id="KW-1185">Reference proteome</keyword>
<organism evidence="10 11">
    <name type="scientific">Luteibaculum oceani</name>
    <dbReference type="NCBI Taxonomy" id="1294296"/>
    <lineage>
        <taxon>Bacteria</taxon>
        <taxon>Pseudomonadati</taxon>
        <taxon>Bacteroidota</taxon>
        <taxon>Flavobacteriia</taxon>
        <taxon>Flavobacteriales</taxon>
        <taxon>Luteibaculaceae</taxon>
        <taxon>Luteibaculum</taxon>
    </lineage>
</organism>
<keyword evidence="4" id="KW-0997">Cell inner membrane</keyword>
<feature type="transmembrane region" description="Helical" evidence="8">
    <location>
        <begin position="12"/>
        <end position="33"/>
    </location>
</feature>
<feature type="transmembrane region" description="Helical" evidence="8">
    <location>
        <begin position="352"/>
        <end position="376"/>
    </location>
</feature>
<comment type="caution">
    <text evidence="10">The sequence shown here is derived from an EMBL/GenBank/DDBJ whole genome shotgun (WGS) entry which is preliminary data.</text>
</comment>
<dbReference type="OrthoDB" id="9776648at2"/>
<dbReference type="PANTHER" id="PTHR43357:SF4">
    <property type="entry name" value="INNER MEMBRANE ABC TRANSPORTER PERMEASE PROTEIN YDCV"/>
    <property type="match status" value="1"/>
</dbReference>
<dbReference type="Gene3D" id="1.10.3720.10">
    <property type="entry name" value="MetI-like"/>
    <property type="match status" value="2"/>
</dbReference>
<feature type="transmembrane region" description="Helical" evidence="8">
    <location>
        <begin position="82"/>
        <end position="103"/>
    </location>
</feature>
<feature type="domain" description="ABC transmembrane type-1" evidence="9">
    <location>
        <begin position="47"/>
        <end position="241"/>
    </location>
</feature>
<evidence type="ECO:0000256" key="6">
    <source>
        <dbReference type="ARBA" id="ARBA00022989"/>
    </source>
</evidence>
<feature type="transmembrane region" description="Helical" evidence="8">
    <location>
        <begin position="447"/>
        <end position="469"/>
    </location>
</feature>
<keyword evidence="7 8" id="KW-0472">Membrane</keyword>
<evidence type="ECO:0000256" key="8">
    <source>
        <dbReference type="SAM" id="Phobius"/>
    </source>
</evidence>
<reference evidence="10 11" key="1">
    <citation type="submission" date="2019-08" db="EMBL/GenBank/DDBJ databases">
        <title>Genome of Luteibaculum oceani JCM 18817.</title>
        <authorList>
            <person name="Bowman J.P."/>
        </authorList>
    </citation>
    <scope>NUCLEOTIDE SEQUENCE [LARGE SCALE GENOMIC DNA]</scope>
    <source>
        <strain evidence="10 11">JCM 18817</strain>
    </source>
</reference>
<keyword evidence="5 8" id="KW-0812">Transmembrane</keyword>
<dbReference type="Proteomes" id="UP000321168">
    <property type="component" value="Unassembled WGS sequence"/>
</dbReference>
<evidence type="ECO:0000259" key="9">
    <source>
        <dbReference type="PROSITE" id="PS50928"/>
    </source>
</evidence>
<proteinExistence type="predicted"/>
<evidence type="ECO:0000256" key="7">
    <source>
        <dbReference type="ARBA" id="ARBA00023136"/>
    </source>
</evidence>